<dbReference type="GO" id="GO:0004843">
    <property type="term" value="F:cysteine-type deubiquitinase activity"/>
    <property type="evidence" value="ECO:0007669"/>
    <property type="project" value="TreeGrafter"/>
</dbReference>
<dbReference type="GO" id="GO:0016579">
    <property type="term" value="P:protein deubiquitination"/>
    <property type="evidence" value="ECO:0007669"/>
    <property type="project" value="TreeGrafter"/>
</dbReference>
<dbReference type="PANTHER" id="PTHR12419">
    <property type="entry name" value="OTU DOMAIN CONTAINING PROTEIN"/>
    <property type="match status" value="1"/>
</dbReference>
<dbReference type="Gene3D" id="3.90.70.80">
    <property type="match status" value="1"/>
</dbReference>
<dbReference type="Proteomes" id="UP000276776">
    <property type="component" value="Unassembled WGS sequence"/>
</dbReference>
<dbReference type="EMBL" id="UYYF01004291">
    <property type="protein sequence ID" value="VDN01636.1"/>
    <property type="molecule type" value="Genomic_DNA"/>
</dbReference>
<name>A0A0N5CW17_THECL</name>
<feature type="domain" description="OTU" evidence="1">
    <location>
        <begin position="108"/>
        <end position="247"/>
    </location>
</feature>
<gene>
    <name evidence="2" type="ORF">TCLT_LOCUS4515</name>
</gene>
<dbReference type="STRING" id="103827.A0A0N5CW17"/>
<evidence type="ECO:0000313" key="3">
    <source>
        <dbReference type="Proteomes" id="UP000276776"/>
    </source>
</evidence>
<sequence>VQNSVKVVKYNGTISKDSAVSSSESAFGRTSTEMVRASISYDFTDVNSTNNSEETNVIFNELGAHPVPYRPIAAERRQSLCCELGLFFNNDCLQSSKVRVMSPKDRPSRVAGIVNDGNCLFRAIAYYLSGSDVEHIKVRQQIVDFEMKHWEQFAALKGWDLDEWMEHMATLLIDNSWGTDIELSAVASMLNVDVWTFYENRWISYRPRFQVLDGYVISIPVSDYRIGDNEGIYLLNERNHFMPVLLPSVRTCLSIISDIFKEVFSEPSYYFIKK</sequence>
<reference evidence="4" key="1">
    <citation type="submission" date="2017-02" db="UniProtKB">
        <authorList>
            <consortium name="WormBaseParasite"/>
        </authorList>
    </citation>
    <scope>IDENTIFICATION</scope>
</reference>
<reference evidence="2 3" key="2">
    <citation type="submission" date="2018-11" db="EMBL/GenBank/DDBJ databases">
        <authorList>
            <consortium name="Pathogen Informatics"/>
        </authorList>
    </citation>
    <scope>NUCLEOTIDE SEQUENCE [LARGE SCALE GENOMIC DNA]</scope>
</reference>
<dbReference type="InterPro" id="IPR050704">
    <property type="entry name" value="Peptidase_C85-like"/>
</dbReference>
<dbReference type="InterPro" id="IPR038765">
    <property type="entry name" value="Papain-like_cys_pep_sf"/>
</dbReference>
<dbReference type="PROSITE" id="PS50802">
    <property type="entry name" value="OTU"/>
    <property type="match status" value="1"/>
</dbReference>
<accession>A0A0N5CW17</accession>
<dbReference type="Pfam" id="PF02338">
    <property type="entry name" value="OTU"/>
    <property type="match status" value="1"/>
</dbReference>
<protein>
    <submittedName>
        <fullName evidence="4">OTU domain-containing protein</fullName>
    </submittedName>
</protein>
<dbReference type="InterPro" id="IPR003323">
    <property type="entry name" value="OTU_dom"/>
</dbReference>
<organism evidence="4">
    <name type="scientific">Thelazia callipaeda</name>
    <name type="common">Oriental eyeworm</name>
    <name type="synonym">Parasitic nematode</name>
    <dbReference type="NCBI Taxonomy" id="103827"/>
    <lineage>
        <taxon>Eukaryota</taxon>
        <taxon>Metazoa</taxon>
        <taxon>Ecdysozoa</taxon>
        <taxon>Nematoda</taxon>
        <taxon>Chromadorea</taxon>
        <taxon>Rhabditida</taxon>
        <taxon>Spirurina</taxon>
        <taxon>Spiruromorpha</taxon>
        <taxon>Thelazioidea</taxon>
        <taxon>Thelaziidae</taxon>
        <taxon>Thelazia</taxon>
    </lineage>
</organism>
<dbReference type="CDD" id="cd22755">
    <property type="entry name" value="OTU_CeDUB-like"/>
    <property type="match status" value="1"/>
</dbReference>
<dbReference type="SUPFAM" id="SSF54001">
    <property type="entry name" value="Cysteine proteinases"/>
    <property type="match status" value="1"/>
</dbReference>
<proteinExistence type="predicted"/>
<evidence type="ECO:0000313" key="4">
    <source>
        <dbReference type="WBParaSite" id="TCLT_0000452601-mRNA-1"/>
    </source>
</evidence>
<dbReference type="WBParaSite" id="TCLT_0000452601-mRNA-1">
    <property type="protein sequence ID" value="TCLT_0000452601-mRNA-1"/>
    <property type="gene ID" value="TCLT_0000452601"/>
</dbReference>
<evidence type="ECO:0000313" key="2">
    <source>
        <dbReference type="EMBL" id="VDN01636.1"/>
    </source>
</evidence>
<dbReference type="AlphaFoldDB" id="A0A0N5CW17"/>
<evidence type="ECO:0000259" key="1">
    <source>
        <dbReference type="PROSITE" id="PS50802"/>
    </source>
</evidence>
<keyword evidence="3" id="KW-1185">Reference proteome</keyword>
<dbReference type="OrthoDB" id="5813749at2759"/>